<keyword evidence="1" id="KW-0472">Membrane</keyword>
<proteinExistence type="predicted"/>
<reference evidence="2 3" key="1">
    <citation type="submission" date="2017-12" db="EMBL/GenBank/DDBJ databases">
        <title>Comparative genomics of Botrytis spp.</title>
        <authorList>
            <person name="Valero-Jimenez C.A."/>
            <person name="Tapia P."/>
            <person name="Veloso J."/>
            <person name="Silva-Moreno E."/>
            <person name="Staats M."/>
            <person name="Valdes J.H."/>
            <person name="Van Kan J.A.L."/>
        </authorList>
    </citation>
    <scope>NUCLEOTIDE SEQUENCE [LARGE SCALE GENOMIC DNA]</scope>
    <source>
        <strain evidence="2 3">MUCL435</strain>
    </source>
</reference>
<evidence type="ECO:0000256" key="1">
    <source>
        <dbReference type="SAM" id="Phobius"/>
    </source>
</evidence>
<evidence type="ECO:0000313" key="2">
    <source>
        <dbReference type="EMBL" id="THV53646.1"/>
    </source>
</evidence>
<organism evidence="2 3">
    <name type="scientific">Botrytis galanthina</name>
    <dbReference type="NCBI Taxonomy" id="278940"/>
    <lineage>
        <taxon>Eukaryota</taxon>
        <taxon>Fungi</taxon>
        <taxon>Dikarya</taxon>
        <taxon>Ascomycota</taxon>
        <taxon>Pezizomycotina</taxon>
        <taxon>Leotiomycetes</taxon>
        <taxon>Helotiales</taxon>
        <taxon>Sclerotiniaceae</taxon>
        <taxon>Botrytis</taxon>
    </lineage>
</organism>
<feature type="transmembrane region" description="Helical" evidence="1">
    <location>
        <begin position="71"/>
        <end position="91"/>
    </location>
</feature>
<protein>
    <submittedName>
        <fullName evidence="2">Uncharacterized protein</fullName>
    </submittedName>
</protein>
<feature type="transmembrane region" description="Helical" evidence="1">
    <location>
        <begin position="20"/>
        <end position="42"/>
    </location>
</feature>
<dbReference type="EMBL" id="PQXL01000045">
    <property type="protein sequence ID" value="THV53646.1"/>
    <property type="molecule type" value="Genomic_DNA"/>
</dbReference>
<keyword evidence="1" id="KW-1133">Transmembrane helix</keyword>
<feature type="transmembrane region" description="Helical" evidence="1">
    <location>
        <begin position="138"/>
        <end position="167"/>
    </location>
</feature>
<gene>
    <name evidence="2" type="ORF">BGAL_0045g00050</name>
</gene>
<keyword evidence="1" id="KW-0812">Transmembrane</keyword>
<evidence type="ECO:0000313" key="3">
    <source>
        <dbReference type="Proteomes" id="UP000308671"/>
    </source>
</evidence>
<sequence length="170" mass="18554">MTVNPPSEQMDLTQASLDFALPYGGIGIATDIITFYISVMLLCSKSPLFWSNCCGNTLEDRTSLNHARFNAILAFMQFSSTIVILPIVIAQGQNCQLQFIASLKLVTSLISSAIAFFVGRQESQQRSERSELTLIPIWLLAIFIATTTGVMFGAITLASNLICITGIDHI</sequence>
<dbReference type="OrthoDB" id="2396694at2759"/>
<keyword evidence="3" id="KW-1185">Reference proteome</keyword>
<dbReference type="Proteomes" id="UP000308671">
    <property type="component" value="Unassembled WGS sequence"/>
</dbReference>
<feature type="transmembrane region" description="Helical" evidence="1">
    <location>
        <begin position="97"/>
        <end position="118"/>
    </location>
</feature>
<dbReference type="AlphaFoldDB" id="A0A4V4HVK5"/>
<name>A0A4V4HVK5_9HELO</name>
<comment type="caution">
    <text evidence="2">The sequence shown here is derived from an EMBL/GenBank/DDBJ whole genome shotgun (WGS) entry which is preliminary data.</text>
</comment>
<accession>A0A4V4HVK5</accession>